<proteinExistence type="inferred from homology"/>
<comment type="subcellular location">
    <subcellularLocation>
        <location evidence="1">Cell membrane</location>
        <topology evidence="1">Multi-pass membrane protein</topology>
    </subcellularLocation>
</comment>
<evidence type="ECO:0000256" key="4">
    <source>
        <dbReference type="ARBA" id="ARBA00022692"/>
    </source>
</evidence>
<evidence type="ECO:0000256" key="2">
    <source>
        <dbReference type="ARBA" id="ARBA00006683"/>
    </source>
</evidence>
<dbReference type="InterPro" id="IPR050445">
    <property type="entry name" value="Bact_polysacc_biosynth/exp"/>
</dbReference>
<evidence type="ECO:0000256" key="3">
    <source>
        <dbReference type="ARBA" id="ARBA00022475"/>
    </source>
</evidence>
<dbReference type="GO" id="GO:0005886">
    <property type="term" value="C:plasma membrane"/>
    <property type="evidence" value="ECO:0007669"/>
    <property type="project" value="UniProtKB-SubCell"/>
</dbReference>
<dbReference type="PANTHER" id="PTHR32309:SF13">
    <property type="entry name" value="FERRIC ENTEROBACTIN TRANSPORT PROTEIN FEPE"/>
    <property type="match status" value="1"/>
</dbReference>
<evidence type="ECO:0000313" key="10">
    <source>
        <dbReference type="Proteomes" id="UP000564536"/>
    </source>
</evidence>
<organism evidence="9 10">
    <name type="scientific">Listeria weihenstephanensis</name>
    <dbReference type="NCBI Taxonomy" id="1006155"/>
    <lineage>
        <taxon>Bacteria</taxon>
        <taxon>Bacillati</taxon>
        <taxon>Bacillota</taxon>
        <taxon>Bacilli</taxon>
        <taxon>Bacillales</taxon>
        <taxon>Listeriaceae</taxon>
        <taxon>Listeria</taxon>
    </lineage>
</organism>
<evidence type="ECO:0000256" key="5">
    <source>
        <dbReference type="ARBA" id="ARBA00022989"/>
    </source>
</evidence>
<gene>
    <name evidence="9" type="ORF">HB943_13945</name>
</gene>
<dbReference type="RefSeq" id="WP_185427116.1">
    <property type="nucleotide sequence ID" value="NZ_JAARRL010000027.1"/>
</dbReference>
<comment type="caution">
    <text evidence="9">The sequence shown here is derived from an EMBL/GenBank/DDBJ whole genome shotgun (WGS) entry which is preliminary data.</text>
</comment>
<dbReference type="PANTHER" id="PTHR32309">
    <property type="entry name" value="TYROSINE-PROTEIN KINASE"/>
    <property type="match status" value="1"/>
</dbReference>
<keyword evidence="4 7" id="KW-0812">Transmembrane</keyword>
<evidence type="ECO:0000313" key="9">
    <source>
        <dbReference type="EMBL" id="MBC1501705.1"/>
    </source>
</evidence>
<evidence type="ECO:0000256" key="1">
    <source>
        <dbReference type="ARBA" id="ARBA00004651"/>
    </source>
</evidence>
<dbReference type="AlphaFoldDB" id="A0A841Z8S6"/>
<dbReference type="EMBL" id="JAARRL010000027">
    <property type="protein sequence ID" value="MBC1501705.1"/>
    <property type="molecule type" value="Genomic_DNA"/>
</dbReference>
<accession>A0A841Z8S6</accession>
<dbReference type="Proteomes" id="UP000564536">
    <property type="component" value="Unassembled WGS sequence"/>
</dbReference>
<keyword evidence="3" id="KW-1003">Cell membrane</keyword>
<protein>
    <submittedName>
        <fullName evidence="9">Capsular biosynthesis protein</fullName>
    </submittedName>
</protein>
<keyword evidence="6 7" id="KW-0472">Membrane</keyword>
<name>A0A841Z8S6_9LIST</name>
<dbReference type="Pfam" id="PF02706">
    <property type="entry name" value="Wzz"/>
    <property type="match status" value="1"/>
</dbReference>
<feature type="domain" description="Polysaccharide chain length determinant N-terminal" evidence="8">
    <location>
        <begin position="6"/>
        <end position="94"/>
    </location>
</feature>
<keyword evidence="5 7" id="KW-1133">Transmembrane helix</keyword>
<sequence>MKIKNLTIGNLWKTFKKSFVWLILIICLAVASVYTYSNYIAKPEYTSSFQVLLNVEQTDAQTKATSSDSVRNNIQLINTFTSVIQSGKIMDLVKEQVKTDDSSAKLSADTKITSNENSLVLTINYTGTNSPQVSKISNAMLSVVSKEIPNIFNGTTVTVLEKASEPTTPSNNSIYILAIMVGCLLSATLLFVLCAMDTTVQNIEQLENIGLPFLGDIPKFKSSEL</sequence>
<dbReference type="GO" id="GO:0004713">
    <property type="term" value="F:protein tyrosine kinase activity"/>
    <property type="evidence" value="ECO:0007669"/>
    <property type="project" value="TreeGrafter"/>
</dbReference>
<feature type="transmembrane region" description="Helical" evidence="7">
    <location>
        <begin position="174"/>
        <end position="196"/>
    </location>
</feature>
<evidence type="ECO:0000259" key="8">
    <source>
        <dbReference type="Pfam" id="PF02706"/>
    </source>
</evidence>
<evidence type="ECO:0000256" key="6">
    <source>
        <dbReference type="ARBA" id="ARBA00023136"/>
    </source>
</evidence>
<reference evidence="9 10" key="1">
    <citation type="submission" date="2020-03" db="EMBL/GenBank/DDBJ databases">
        <title>Soil Listeria distribution.</title>
        <authorList>
            <person name="Liao J."/>
            <person name="Wiedmann M."/>
        </authorList>
    </citation>
    <scope>NUCLEOTIDE SEQUENCE [LARGE SCALE GENOMIC DNA]</scope>
    <source>
        <strain evidence="9 10">FSL L7-1523</strain>
    </source>
</reference>
<dbReference type="InterPro" id="IPR003856">
    <property type="entry name" value="LPS_length_determ_N"/>
</dbReference>
<evidence type="ECO:0000256" key="7">
    <source>
        <dbReference type="SAM" id="Phobius"/>
    </source>
</evidence>
<comment type="similarity">
    <text evidence="2">Belongs to the CpsC/CapA family.</text>
</comment>